<accession>A0A8J2NT51</accession>
<evidence type="ECO:0000313" key="3">
    <source>
        <dbReference type="Proteomes" id="UP000708208"/>
    </source>
</evidence>
<dbReference type="Proteomes" id="UP000708208">
    <property type="component" value="Unassembled WGS sequence"/>
</dbReference>
<evidence type="ECO:0000256" key="1">
    <source>
        <dbReference type="SAM" id="SignalP"/>
    </source>
</evidence>
<feature type="signal peptide" evidence="1">
    <location>
        <begin position="1"/>
        <end position="24"/>
    </location>
</feature>
<keyword evidence="1" id="KW-0732">Signal</keyword>
<protein>
    <submittedName>
        <fullName evidence="2">Uncharacterized protein</fullName>
    </submittedName>
</protein>
<evidence type="ECO:0000313" key="2">
    <source>
        <dbReference type="EMBL" id="CAG7717422.1"/>
    </source>
</evidence>
<reference evidence="2" key="1">
    <citation type="submission" date="2021-06" db="EMBL/GenBank/DDBJ databases">
        <authorList>
            <person name="Hodson N. C."/>
            <person name="Mongue J. A."/>
            <person name="Jaron S. K."/>
        </authorList>
    </citation>
    <scope>NUCLEOTIDE SEQUENCE</scope>
</reference>
<feature type="non-terminal residue" evidence="2">
    <location>
        <position position="1"/>
    </location>
</feature>
<gene>
    <name evidence="2" type="ORF">AFUS01_LOCUS6881</name>
</gene>
<proteinExistence type="predicted"/>
<keyword evidence="3" id="KW-1185">Reference proteome</keyword>
<comment type="caution">
    <text evidence="2">The sequence shown here is derived from an EMBL/GenBank/DDBJ whole genome shotgun (WGS) entry which is preliminary data.</text>
</comment>
<sequence>PSRLTWTQWSVWLRALGFLKAVAASQRRMNVDVGKANLRRKKELLICSKLLSS</sequence>
<organism evidence="2 3">
    <name type="scientific">Allacma fusca</name>
    <dbReference type="NCBI Taxonomy" id="39272"/>
    <lineage>
        <taxon>Eukaryota</taxon>
        <taxon>Metazoa</taxon>
        <taxon>Ecdysozoa</taxon>
        <taxon>Arthropoda</taxon>
        <taxon>Hexapoda</taxon>
        <taxon>Collembola</taxon>
        <taxon>Symphypleona</taxon>
        <taxon>Sminthuridae</taxon>
        <taxon>Allacma</taxon>
    </lineage>
</organism>
<dbReference type="AlphaFoldDB" id="A0A8J2NT51"/>
<feature type="chain" id="PRO_5035326135" evidence="1">
    <location>
        <begin position="25"/>
        <end position="53"/>
    </location>
</feature>
<dbReference type="EMBL" id="CAJVCH010045721">
    <property type="protein sequence ID" value="CAG7717422.1"/>
    <property type="molecule type" value="Genomic_DNA"/>
</dbReference>
<name>A0A8J2NT51_9HEXA</name>